<evidence type="ECO:0000256" key="1">
    <source>
        <dbReference type="SAM" id="MobiDB-lite"/>
    </source>
</evidence>
<dbReference type="EMBL" id="ASHM01002612">
    <property type="protein sequence ID" value="PNY08597.1"/>
    <property type="molecule type" value="Genomic_DNA"/>
</dbReference>
<protein>
    <submittedName>
        <fullName evidence="2">Cop1-interacting protein</fullName>
    </submittedName>
</protein>
<dbReference type="PANTHER" id="PTHR31008:SF2">
    <property type="entry name" value="COP1-INTERACTING PROTEIN-LIKE PROTEIN"/>
    <property type="match status" value="1"/>
</dbReference>
<feature type="compositionally biased region" description="Basic and acidic residues" evidence="1">
    <location>
        <begin position="483"/>
        <end position="496"/>
    </location>
</feature>
<dbReference type="Proteomes" id="UP000236291">
    <property type="component" value="Unassembled WGS sequence"/>
</dbReference>
<dbReference type="ExpressionAtlas" id="A0A2K3NZY7">
    <property type="expression patterns" value="baseline"/>
</dbReference>
<dbReference type="STRING" id="57577.A0A2K3NZY7"/>
<evidence type="ECO:0000313" key="2">
    <source>
        <dbReference type="EMBL" id="PNY08597.1"/>
    </source>
</evidence>
<dbReference type="PANTHER" id="PTHR31008">
    <property type="entry name" value="COP1-INTERACTING PROTEIN-RELATED"/>
    <property type="match status" value="1"/>
</dbReference>
<feature type="compositionally biased region" description="Acidic residues" evidence="1">
    <location>
        <begin position="452"/>
        <end position="461"/>
    </location>
</feature>
<feature type="region of interest" description="Disordered" evidence="1">
    <location>
        <begin position="740"/>
        <end position="892"/>
    </location>
</feature>
<feature type="compositionally biased region" description="Basic and acidic residues" evidence="1">
    <location>
        <begin position="975"/>
        <end position="985"/>
    </location>
</feature>
<feature type="compositionally biased region" description="Basic and acidic residues" evidence="1">
    <location>
        <begin position="1067"/>
        <end position="1079"/>
    </location>
</feature>
<feature type="region of interest" description="Disordered" evidence="1">
    <location>
        <begin position="655"/>
        <end position="706"/>
    </location>
</feature>
<feature type="compositionally biased region" description="Basic and acidic residues" evidence="1">
    <location>
        <begin position="418"/>
        <end position="432"/>
    </location>
</feature>
<dbReference type="AlphaFoldDB" id="A0A2K3NZY7"/>
<comment type="caution">
    <text evidence="2">The sequence shown here is derived from an EMBL/GenBank/DDBJ whole genome shotgun (WGS) entry which is preliminary data.</text>
</comment>
<feature type="compositionally biased region" description="Basic and acidic residues" evidence="1">
    <location>
        <begin position="393"/>
        <end position="408"/>
    </location>
</feature>
<feature type="compositionally biased region" description="Polar residues" evidence="1">
    <location>
        <begin position="762"/>
        <end position="777"/>
    </location>
</feature>
<feature type="region of interest" description="Disordered" evidence="1">
    <location>
        <begin position="975"/>
        <end position="1123"/>
    </location>
</feature>
<feature type="region of interest" description="Disordered" evidence="1">
    <location>
        <begin position="393"/>
        <end position="496"/>
    </location>
</feature>
<feature type="compositionally biased region" description="Polar residues" evidence="1">
    <location>
        <begin position="1007"/>
        <end position="1051"/>
    </location>
</feature>
<proteinExistence type="predicted"/>
<reference evidence="2 3" key="2">
    <citation type="journal article" date="2017" name="Front. Plant Sci.">
        <title>Gene Classification and Mining of Molecular Markers Useful in Red Clover (Trifolium pratense) Breeding.</title>
        <authorList>
            <person name="Istvanek J."/>
            <person name="Dluhosova J."/>
            <person name="Dluhos P."/>
            <person name="Patkova L."/>
            <person name="Nedelnik J."/>
            <person name="Repkova J."/>
        </authorList>
    </citation>
    <scope>NUCLEOTIDE SEQUENCE [LARGE SCALE GENOMIC DNA]</scope>
    <source>
        <strain evidence="3">cv. Tatra</strain>
        <tissue evidence="2">Young leaves</tissue>
    </source>
</reference>
<gene>
    <name evidence="2" type="ORF">L195_g005125</name>
</gene>
<feature type="compositionally biased region" description="Polar residues" evidence="1">
    <location>
        <begin position="806"/>
        <end position="830"/>
    </location>
</feature>
<sequence length="1206" mass="134017">MKSSAMLDSAVFQLTPTRTRFDLVITVNGKKEKIASGLFDPFLCHLKAAQDQMAKGGYSIVLVPEHGSNATWFTRGTIERFVRFVSTPEILERVYTIESEILQIEEAIAIQGNSSTGISIVEANQNYQIKQVESTEGTFGRTSRKTKQDNVEKAVVPYKSDAQPPEANGISSSQAKSKYTLTSGNFIVLLYENQSQLLKVLETRKSMLHKEQGMAFARAVAAGFDIDYIPALMSFAECFEASRLMDACRNFMSLWKRKHESGLWLEIEASEATWTPNHADFSAINGSGIVLSNNMVNTSHTEMDSESNGGKTNSDVFYIDRRPTAGNQNNIQGQFPHNGFSSWPVHSPPGALPVFHPYAAEGIPYYPTYPGNGPFMQPGCPPMEDPRLHADQSMRHRRHSMDNRHNNTESENWVIETSKTRFQDEIDVEREGLQTGDRRKKTKHSSGTDSDSATEPDEDKEIQESVKPSKRRGSGKASLKRLNSTDKKETDYGKEADGGHWQAFQTYLLKGVEEDRHAVNQDKFEVGKVDHVRIKKHVAADDPLNFTGNSHPSSDAAAVNGQGYSNTNLERKLFRNANDDSFMIEHIVDGRNVNGNAIDMDTEFPKVHKKEGKAKISNYQPDEMSLMPERGADKGSTRYDCALDYKMQAQAVGKKKGALAHNTKPGSKMLDKVQKSKPTLSSSDRKKTVGPIRRGKTNKPSPLDEARARAERLRNYKADLQKMKKEKEEEDIKRLEALKKERQKRIAARSSSVTKLTTKSTMPSQQTKRQFQTNSLPTVHKGSKFSDSEPRSSLPFQRFPIRAASGGSNDSSKASKTGRPNTGSSNSVTSKLRRSVPLLPERKQEKGDGANNTKASITKSRRFSEPKMSSIRPNSLAKPRSSRTISRTKAVDETEKKKISAIVNYDKDKIATLPELKIRISKEKTQKLNGDKPSMNSEGALLKTSETGISSTVDGDENPIIDKTVAMVECEKKPSSLDINDEKSRGKTVIAKGQDEKDKAMEKTKTVPPSSSLRTNMVQISLENQSQVKHVSSKVKMNNTKNEPSNSSSTCVAEETYRAPYSQGSSLEDRRTQNSEHGKAPPTSLDTASFGTETFRAHVSDTRNSTLEKIPEVNENPQAKESPKGLRRLLKFGKKNHNSDTGSNMESDNARIEIGANSSSNEAPLKNLLSRDETISTNATPQKSTRTFSLLSPFRSNSREKKIMMA</sequence>
<name>A0A2K3NZY7_TRIPR</name>
<accession>A0A2K3NZY7</accession>
<evidence type="ECO:0000313" key="3">
    <source>
        <dbReference type="Proteomes" id="UP000236291"/>
    </source>
</evidence>
<organism evidence="2 3">
    <name type="scientific">Trifolium pratense</name>
    <name type="common">Red clover</name>
    <dbReference type="NCBI Taxonomy" id="57577"/>
    <lineage>
        <taxon>Eukaryota</taxon>
        <taxon>Viridiplantae</taxon>
        <taxon>Streptophyta</taxon>
        <taxon>Embryophyta</taxon>
        <taxon>Tracheophyta</taxon>
        <taxon>Spermatophyta</taxon>
        <taxon>Magnoliopsida</taxon>
        <taxon>eudicotyledons</taxon>
        <taxon>Gunneridae</taxon>
        <taxon>Pentapetalae</taxon>
        <taxon>rosids</taxon>
        <taxon>fabids</taxon>
        <taxon>Fabales</taxon>
        <taxon>Fabaceae</taxon>
        <taxon>Papilionoideae</taxon>
        <taxon>50 kb inversion clade</taxon>
        <taxon>NPAAA clade</taxon>
        <taxon>Hologalegina</taxon>
        <taxon>IRL clade</taxon>
        <taxon>Trifolieae</taxon>
        <taxon>Trifolium</taxon>
    </lineage>
</organism>
<reference evidence="2 3" key="1">
    <citation type="journal article" date="2014" name="Am. J. Bot.">
        <title>Genome assembly and annotation for red clover (Trifolium pratense; Fabaceae).</title>
        <authorList>
            <person name="Istvanek J."/>
            <person name="Jaros M."/>
            <person name="Krenek A."/>
            <person name="Repkova J."/>
        </authorList>
    </citation>
    <scope>NUCLEOTIDE SEQUENCE [LARGE SCALE GENOMIC DNA]</scope>
    <source>
        <strain evidence="3">cv. Tatra</strain>
        <tissue evidence="2">Young leaves</tissue>
    </source>
</reference>
<feature type="compositionally biased region" description="Low complexity" evidence="1">
    <location>
        <begin position="750"/>
        <end position="761"/>
    </location>
</feature>
<feature type="compositionally biased region" description="Basic and acidic residues" evidence="1">
    <location>
        <begin position="993"/>
        <end position="1005"/>
    </location>
</feature>